<dbReference type="InterPro" id="IPR050482">
    <property type="entry name" value="Sensor_HK_TwoCompSys"/>
</dbReference>
<comment type="caution">
    <text evidence="12">The sequence shown here is derived from an EMBL/GenBank/DDBJ whole genome shotgun (WGS) entry which is preliminary data.</text>
</comment>
<keyword evidence="13" id="KW-1185">Reference proteome</keyword>
<keyword evidence="9" id="KW-1133">Transmembrane helix</keyword>
<dbReference type="Pfam" id="PF07730">
    <property type="entry name" value="HisKA_3"/>
    <property type="match status" value="1"/>
</dbReference>
<dbReference type="PANTHER" id="PTHR24421:SF10">
    <property type="entry name" value="NITRATE_NITRITE SENSOR PROTEIN NARQ"/>
    <property type="match status" value="1"/>
</dbReference>
<dbReference type="Gene3D" id="1.20.5.1930">
    <property type="match status" value="1"/>
</dbReference>
<keyword evidence="3" id="KW-0597">Phosphoprotein</keyword>
<dbReference type="Pfam" id="PF02518">
    <property type="entry name" value="HATPase_c"/>
    <property type="match status" value="1"/>
</dbReference>
<organism evidence="12 13">
    <name type="scientific">Streptomyces carpaticus</name>
    <dbReference type="NCBI Taxonomy" id="285558"/>
    <lineage>
        <taxon>Bacteria</taxon>
        <taxon>Bacillati</taxon>
        <taxon>Actinomycetota</taxon>
        <taxon>Actinomycetes</taxon>
        <taxon>Kitasatosporales</taxon>
        <taxon>Streptomycetaceae</taxon>
        <taxon>Streptomyces</taxon>
    </lineage>
</organism>
<evidence type="ECO:0000259" key="11">
    <source>
        <dbReference type="Pfam" id="PF07730"/>
    </source>
</evidence>
<feature type="domain" description="Histidine kinase/HSP90-like ATPase" evidence="10">
    <location>
        <begin position="265"/>
        <end position="359"/>
    </location>
</feature>
<evidence type="ECO:0000256" key="8">
    <source>
        <dbReference type="ARBA" id="ARBA00023012"/>
    </source>
</evidence>
<dbReference type="InterPro" id="IPR003594">
    <property type="entry name" value="HATPase_dom"/>
</dbReference>
<dbReference type="Proteomes" id="UP001577267">
    <property type="component" value="Unassembled WGS sequence"/>
</dbReference>
<evidence type="ECO:0000256" key="4">
    <source>
        <dbReference type="ARBA" id="ARBA00022679"/>
    </source>
</evidence>
<reference evidence="12 13" key="1">
    <citation type="submission" date="2024-09" db="EMBL/GenBank/DDBJ databases">
        <title>Draft genome sequence of multifaceted antimicrobials producing Streptomyces sp. strain FH1.</title>
        <authorList>
            <person name="Hassan F."/>
            <person name="Ali H."/>
            <person name="Hassan N."/>
            <person name="Nawaz A."/>
        </authorList>
    </citation>
    <scope>NUCLEOTIDE SEQUENCE [LARGE SCALE GENOMIC DNA]</scope>
    <source>
        <strain evidence="12 13">FH1</strain>
    </source>
</reference>
<keyword evidence="5" id="KW-0547">Nucleotide-binding</keyword>
<sequence>MRGSTVVRVLLGAGLGTAALVTLPAAGPLITLPAALAGCAALLAPAHRWAAPAVAVLSLAATAGYPGPAGNAAGPWWLAESAALLALLVPAARYGRLRAVPAVLALAVLPLRVGPRLEPPSPPDEMAVVCLLALLAAGTAVAAGRYLRTLDARRARAVRDARRAQRIALARDLHDFVAHEVSGMLVQAQAARFVAAAEPAQAIAALERIETAGRRAMQTLDETVRMLDEDGARPGDRSALAELTDTVRRFPGAVLESDPAVAEVPESAHRLVAEALTNVRRHAPGAPAVTVAVRRTADGLLVRVSNTAPAGTTNPAATTATAAFPGGGTGLAVLRRRLAAEGATLTAGPLDGGGWHTTARWDGAT</sequence>
<feature type="domain" description="Signal transduction histidine kinase subgroup 3 dimerisation and phosphoacceptor" evidence="11">
    <location>
        <begin position="166"/>
        <end position="229"/>
    </location>
</feature>
<dbReference type="RefSeq" id="WP_375064580.1">
    <property type="nucleotide sequence ID" value="NZ_JBHGBT010000019.1"/>
</dbReference>
<dbReference type="CDD" id="cd16917">
    <property type="entry name" value="HATPase_UhpB-NarQ-NarX-like"/>
    <property type="match status" value="1"/>
</dbReference>
<accession>A0ABV4ZU62</accession>
<evidence type="ECO:0000313" key="13">
    <source>
        <dbReference type="Proteomes" id="UP001577267"/>
    </source>
</evidence>
<evidence type="ECO:0000259" key="10">
    <source>
        <dbReference type="Pfam" id="PF02518"/>
    </source>
</evidence>
<keyword evidence="8" id="KW-0902">Two-component regulatory system</keyword>
<evidence type="ECO:0000256" key="9">
    <source>
        <dbReference type="SAM" id="Phobius"/>
    </source>
</evidence>
<dbReference type="PANTHER" id="PTHR24421">
    <property type="entry name" value="NITRATE/NITRITE SENSOR PROTEIN NARX-RELATED"/>
    <property type="match status" value="1"/>
</dbReference>
<name>A0ABV4ZU62_9ACTN</name>
<feature type="transmembrane region" description="Helical" evidence="9">
    <location>
        <begin position="126"/>
        <end position="147"/>
    </location>
</feature>
<evidence type="ECO:0000313" key="12">
    <source>
        <dbReference type="EMBL" id="MFB4196571.1"/>
    </source>
</evidence>
<protein>
    <recommendedName>
        <fullName evidence="2">histidine kinase</fullName>
        <ecNumber evidence="2">2.7.13.3</ecNumber>
    </recommendedName>
</protein>
<comment type="catalytic activity">
    <reaction evidence="1">
        <text>ATP + protein L-histidine = ADP + protein N-phospho-L-histidine.</text>
        <dbReference type="EC" id="2.7.13.3"/>
    </reaction>
</comment>
<evidence type="ECO:0000256" key="1">
    <source>
        <dbReference type="ARBA" id="ARBA00000085"/>
    </source>
</evidence>
<dbReference type="EC" id="2.7.13.3" evidence="2"/>
<gene>
    <name evidence="12" type="ORF">ACE11A_19725</name>
</gene>
<evidence type="ECO:0000256" key="5">
    <source>
        <dbReference type="ARBA" id="ARBA00022741"/>
    </source>
</evidence>
<keyword evidence="9" id="KW-0812">Transmembrane</keyword>
<keyword evidence="4" id="KW-0808">Transferase</keyword>
<evidence type="ECO:0000256" key="2">
    <source>
        <dbReference type="ARBA" id="ARBA00012438"/>
    </source>
</evidence>
<dbReference type="InterPro" id="IPR036890">
    <property type="entry name" value="HATPase_C_sf"/>
</dbReference>
<keyword evidence="6 12" id="KW-0418">Kinase</keyword>
<dbReference type="GO" id="GO:0016301">
    <property type="term" value="F:kinase activity"/>
    <property type="evidence" value="ECO:0007669"/>
    <property type="project" value="UniProtKB-KW"/>
</dbReference>
<evidence type="ECO:0000256" key="6">
    <source>
        <dbReference type="ARBA" id="ARBA00022777"/>
    </source>
</evidence>
<evidence type="ECO:0000256" key="3">
    <source>
        <dbReference type="ARBA" id="ARBA00022553"/>
    </source>
</evidence>
<dbReference type="Gene3D" id="3.30.565.10">
    <property type="entry name" value="Histidine kinase-like ATPase, C-terminal domain"/>
    <property type="match status" value="1"/>
</dbReference>
<evidence type="ECO:0000256" key="7">
    <source>
        <dbReference type="ARBA" id="ARBA00022840"/>
    </source>
</evidence>
<keyword evidence="7" id="KW-0067">ATP-binding</keyword>
<dbReference type="EMBL" id="JBHGBT010000019">
    <property type="protein sequence ID" value="MFB4196571.1"/>
    <property type="molecule type" value="Genomic_DNA"/>
</dbReference>
<keyword evidence="9" id="KW-0472">Membrane</keyword>
<dbReference type="SUPFAM" id="SSF55874">
    <property type="entry name" value="ATPase domain of HSP90 chaperone/DNA topoisomerase II/histidine kinase"/>
    <property type="match status" value="1"/>
</dbReference>
<proteinExistence type="predicted"/>
<dbReference type="InterPro" id="IPR011712">
    <property type="entry name" value="Sig_transdc_His_kin_sub3_dim/P"/>
</dbReference>